<dbReference type="OrthoDB" id="5383000at2"/>
<proteinExistence type="predicted"/>
<gene>
    <name evidence="1" type="ORF">MYMAC_005041</name>
</gene>
<name>A0A250K0Y4_9BACT</name>
<evidence type="ECO:0000313" key="2">
    <source>
        <dbReference type="Proteomes" id="UP000217343"/>
    </source>
</evidence>
<dbReference type="Proteomes" id="UP000217343">
    <property type="component" value="Chromosome"/>
</dbReference>
<organism evidence="1 2">
    <name type="scientific">Corallococcus macrosporus DSM 14697</name>
    <dbReference type="NCBI Taxonomy" id="1189310"/>
    <lineage>
        <taxon>Bacteria</taxon>
        <taxon>Pseudomonadati</taxon>
        <taxon>Myxococcota</taxon>
        <taxon>Myxococcia</taxon>
        <taxon>Myxococcales</taxon>
        <taxon>Cystobacterineae</taxon>
        <taxon>Myxococcaceae</taxon>
        <taxon>Corallococcus</taxon>
    </lineage>
</organism>
<evidence type="ECO:0000313" key="1">
    <source>
        <dbReference type="EMBL" id="ATB49397.1"/>
    </source>
</evidence>
<reference evidence="1 2" key="1">
    <citation type="submission" date="2017-06" db="EMBL/GenBank/DDBJ databases">
        <title>Sequencing and comparative analysis of myxobacterial genomes.</title>
        <authorList>
            <person name="Rupp O."/>
            <person name="Goesmann A."/>
            <person name="Sogaard-Andersen L."/>
        </authorList>
    </citation>
    <scope>NUCLEOTIDE SEQUENCE [LARGE SCALE GENOMIC DNA]</scope>
    <source>
        <strain evidence="1 2">DSM 14697</strain>
    </source>
</reference>
<keyword evidence="2" id="KW-1185">Reference proteome</keyword>
<accession>A0A250K0Y4</accession>
<dbReference type="EMBL" id="CP022203">
    <property type="protein sequence ID" value="ATB49397.1"/>
    <property type="molecule type" value="Genomic_DNA"/>
</dbReference>
<protein>
    <submittedName>
        <fullName evidence="1">Protein CrdC</fullName>
    </submittedName>
</protein>
<dbReference type="KEGG" id="mmas:MYMAC_005041"/>
<dbReference type="RefSeq" id="WP_043711916.1">
    <property type="nucleotide sequence ID" value="NZ_CP022203.1"/>
</dbReference>
<sequence length="123" mass="12672">MEPPGHVRGMLLCHAGPHRLAFQAHEVASIASPSGHAAASARRAFHETDGASRVLVSASGGAVGVDTLEIDAEPRPVLPAPPVTVRASGGSLRGFVLARGLLWPLVGLADFERFLRGHSGEGA</sequence>
<dbReference type="AlphaFoldDB" id="A0A250K0Y4"/>